<dbReference type="InterPro" id="IPR014729">
    <property type="entry name" value="Rossmann-like_a/b/a_fold"/>
</dbReference>
<evidence type="ECO:0000313" key="9">
    <source>
        <dbReference type="EMBL" id="CCF75341.1"/>
    </source>
</evidence>
<evidence type="ECO:0000259" key="8">
    <source>
        <dbReference type="Pfam" id="PF01467"/>
    </source>
</evidence>
<comment type="catalytic activity">
    <reaction evidence="7">
        <text>beta-nicotinamide D-ribonucleotide + ATP + H(+) = diphosphate + NAD(+)</text>
        <dbReference type="Rhea" id="RHEA:21360"/>
        <dbReference type="ChEBI" id="CHEBI:14649"/>
        <dbReference type="ChEBI" id="CHEBI:15378"/>
        <dbReference type="ChEBI" id="CHEBI:30616"/>
        <dbReference type="ChEBI" id="CHEBI:33019"/>
        <dbReference type="ChEBI" id="CHEBI:57540"/>
        <dbReference type="EC" id="2.7.7.1"/>
    </reaction>
</comment>
<keyword evidence="4 7" id="KW-0547">Nucleotide-binding</keyword>
<dbReference type="UniPathway" id="UPA00253">
    <property type="reaction ID" value="UER00600"/>
</dbReference>
<accession>I7IS56</accession>
<dbReference type="InterPro" id="IPR004821">
    <property type="entry name" value="Cyt_trans-like"/>
</dbReference>
<evidence type="ECO:0000256" key="5">
    <source>
        <dbReference type="ARBA" id="ARBA00022840"/>
    </source>
</evidence>
<evidence type="ECO:0000256" key="1">
    <source>
        <dbReference type="ARBA" id="ARBA00022642"/>
    </source>
</evidence>
<dbReference type="PANTHER" id="PTHR39321">
    <property type="entry name" value="NICOTINATE-NUCLEOTIDE ADENYLYLTRANSFERASE-RELATED"/>
    <property type="match status" value="1"/>
</dbReference>
<comment type="similarity">
    <text evidence="7">Belongs to the eukaryotic NMN adenylyltransferase family.</text>
</comment>
<keyword evidence="10" id="KW-1185">Reference proteome</keyword>
<keyword evidence="1 7" id="KW-0662">Pyridine nucleotide biosynthesis</keyword>
<gene>
    <name evidence="9" type="ORF">BmR1_04g05715</name>
</gene>
<dbReference type="Gene3D" id="3.40.50.620">
    <property type="entry name" value="HUPs"/>
    <property type="match status" value="1"/>
</dbReference>
<dbReference type="AlphaFoldDB" id="I7IS56"/>
<dbReference type="RefSeq" id="XP_012649749.1">
    <property type="nucleotide sequence ID" value="XM_012794295.1"/>
</dbReference>
<proteinExistence type="inferred from homology"/>
<evidence type="ECO:0000256" key="4">
    <source>
        <dbReference type="ARBA" id="ARBA00022741"/>
    </source>
</evidence>
<evidence type="ECO:0000256" key="3">
    <source>
        <dbReference type="ARBA" id="ARBA00022695"/>
    </source>
</evidence>
<dbReference type="GO" id="GO:0005524">
    <property type="term" value="F:ATP binding"/>
    <property type="evidence" value="ECO:0007669"/>
    <property type="project" value="UniProtKB-KW"/>
</dbReference>
<dbReference type="GO" id="GO:0000309">
    <property type="term" value="F:nicotinamide-nucleotide adenylyltransferase activity"/>
    <property type="evidence" value="ECO:0007669"/>
    <property type="project" value="UniProtKB-EC"/>
</dbReference>
<reference evidence="9 10" key="2">
    <citation type="journal article" date="2013" name="PLoS ONE">
        <title>Whole genome mapping and re-organization of the nuclear and mitochondrial genomes of Babesia microti isolates.</title>
        <authorList>
            <person name="Cornillot E."/>
            <person name="Dassouli A."/>
            <person name="Garg A."/>
            <person name="Pachikara N."/>
            <person name="Randazzo S."/>
            <person name="Depoix D."/>
            <person name="Carcy B."/>
            <person name="Delbecq S."/>
            <person name="Frutos R."/>
            <person name="Silva J.C."/>
            <person name="Sutton R."/>
            <person name="Krause P.J."/>
            <person name="Mamoun C.B."/>
        </authorList>
    </citation>
    <scope>NUCLEOTIDE SEQUENCE [LARGE SCALE GENOMIC DNA]</scope>
    <source>
        <strain evidence="9 10">RI</strain>
    </source>
</reference>
<evidence type="ECO:0000256" key="2">
    <source>
        <dbReference type="ARBA" id="ARBA00022679"/>
    </source>
</evidence>
<keyword evidence="5 7" id="KW-0067">ATP-binding</keyword>
<comment type="catalytic activity">
    <reaction evidence="7">
        <text>nicotinate beta-D-ribonucleotide + ATP + H(+) = deamido-NAD(+) + diphosphate</text>
        <dbReference type="Rhea" id="RHEA:22860"/>
        <dbReference type="ChEBI" id="CHEBI:15378"/>
        <dbReference type="ChEBI" id="CHEBI:30616"/>
        <dbReference type="ChEBI" id="CHEBI:33019"/>
        <dbReference type="ChEBI" id="CHEBI:57502"/>
        <dbReference type="ChEBI" id="CHEBI:58437"/>
        <dbReference type="EC" id="2.7.7.18"/>
    </reaction>
</comment>
<dbReference type="SUPFAM" id="SSF52374">
    <property type="entry name" value="Nucleotidylyl transferase"/>
    <property type="match status" value="1"/>
</dbReference>
<dbReference type="GO" id="GO:0004515">
    <property type="term" value="F:nicotinate-nucleotide adenylyltransferase activity"/>
    <property type="evidence" value="ECO:0007669"/>
    <property type="project" value="UniProtKB-EC"/>
</dbReference>
<dbReference type="CDD" id="cd02165">
    <property type="entry name" value="NMNAT"/>
    <property type="match status" value="1"/>
</dbReference>
<keyword evidence="3 7" id="KW-0548">Nucleotidyltransferase</keyword>
<name>I7IS56_BABMR</name>
<dbReference type="PANTHER" id="PTHR39321:SF3">
    <property type="entry name" value="PHOSPHOPANTETHEINE ADENYLYLTRANSFERASE"/>
    <property type="match status" value="1"/>
</dbReference>
<dbReference type="EC" id="2.7.7.18" evidence="7"/>
<feature type="domain" description="Cytidyltransferase-like" evidence="8">
    <location>
        <begin position="10"/>
        <end position="181"/>
    </location>
</feature>
<dbReference type="VEuPathDB" id="PiroplasmaDB:BmR1_04g05715"/>
<keyword evidence="2 7" id="KW-0808">Transferase</keyword>
<dbReference type="HAMAP" id="MF_00244">
    <property type="entry name" value="NaMN_adenylyltr"/>
    <property type="match status" value="1"/>
</dbReference>
<dbReference type="GO" id="GO:0009435">
    <property type="term" value="P:NAD+ biosynthetic process"/>
    <property type="evidence" value="ECO:0007669"/>
    <property type="project" value="UniProtKB-UniPathway"/>
</dbReference>
<dbReference type="Pfam" id="PF01467">
    <property type="entry name" value="CTP_transf_like"/>
    <property type="match status" value="1"/>
</dbReference>
<evidence type="ECO:0000256" key="6">
    <source>
        <dbReference type="ARBA" id="ARBA00023027"/>
    </source>
</evidence>
<sequence length="210" mass="23998">MMIPKYDYCIYGGSFNPVTVGHMLVLNAVYSTCVAKEYLIMPCNVNDLKKHLVDPIHRINLLNIALKQNFPGADNISVTDFETKYEGPSESYITLQRLRDEYPGKSFVFIIGSDVLHQMPKWPMGLQFAQNADFIIATRNGYPIEDSDLAILNKYYLLDDLLRDANKKNKTSNASSTEARRLISIGDRMRLSELLTDDVIKYIDDKKLYV</sequence>
<dbReference type="KEGG" id="bmic:BmR1_04g05715"/>
<reference evidence="9 10" key="1">
    <citation type="journal article" date="2012" name="Nucleic Acids Res.">
        <title>Sequencing of the smallest Apicomplexan genome from the human pathogen Babesia microti.</title>
        <authorList>
            <person name="Cornillot E."/>
            <person name="Hadj-Kaddour K."/>
            <person name="Dassouli A."/>
            <person name="Noel B."/>
            <person name="Ranwez V."/>
            <person name="Vacherie B."/>
            <person name="Augagneur Y."/>
            <person name="Bres V."/>
            <person name="Duclos A."/>
            <person name="Randazzo S."/>
            <person name="Carcy B."/>
            <person name="Debierre-Grockiego F."/>
            <person name="Delbecq S."/>
            <person name="Moubri-Menage K."/>
            <person name="Shams-Eldin H."/>
            <person name="Usmani-Brown S."/>
            <person name="Bringaud F."/>
            <person name="Wincker P."/>
            <person name="Vivares C.P."/>
            <person name="Schwarz R.T."/>
            <person name="Schetters T.P."/>
            <person name="Krause P.J."/>
            <person name="Gorenflot A."/>
            <person name="Berry V."/>
            <person name="Barbe V."/>
            <person name="Ben Mamoun C."/>
        </authorList>
    </citation>
    <scope>NUCLEOTIDE SEQUENCE [LARGE SCALE GENOMIC DNA]</scope>
    <source>
        <strain evidence="9 10">RI</strain>
    </source>
</reference>
<dbReference type="EMBL" id="LN871599">
    <property type="protein sequence ID" value="CCF75341.1"/>
    <property type="molecule type" value="Genomic_DNA"/>
</dbReference>
<dbReference type="EC" id="2.7.7.1" evidence="7"/>
<comment type="pathway">
    <text evidence="7">Cofactor biosynthesis; NAD(+) biosynthesis; NAD(+) from nicotinamide D-ribonucleotide: step 1/1.</text>
</comment>
<dbReference type="GeneID" id="24425787"/>
<dbReference type="NCBIfam" id="TIGR00482">
    <property type="entry name" value="nicotinate (nicotinamide) nucleotide adenylyltransferase"/>
    <property type="match status" value="1"/>
</dbReference>
<dbReference type="OrthoDB" id="422187at2759"/>
<evidence type="ECO:0000256" key="7">
    <source>
        <dbReference type="RuleBase" id="RU362021"/>
    </source>
</evidence>
<dbReference type="Proteomes" id="UP000002899">
    <property type="component" value="Chromosome IV"/>
</dbReference>
<dbReference type="InterPro" id="IPR005248">
    <property type="entry name" value="NadD/NMNAT"/>
</dbReference>
<reference evidence="9 10" key="3">
    <citation type="journal article" date="2016" name="Sci. Rep.">
        <title>Genome-wide diversity and gene expression profiling of Babesia microti isolates identify polymorphic genes that mediate host-pathogen interactions.</title>
        <authorList>
            <person name="Silva J.C."/>
            <person name="Cornillot E."/>
            <person name="McCracken C."/>
            <person name="Usmani-Brown S."/>
            <person name="Dwivedi A."/>
            <person name="Ifeonu O.O."/>
            <person name="Crabtree J."/>
            <person name="Gotia H.T."/>
            <person name="Virji A.Z."/>
            <person name="Reynes C."/>
            <person name="Colinge J."/>
            <person name="Kumar V."/>
            <person name="Lawres L."/>
            <person name="Pazzi J.E."/>
            <person name="Pablo J.V."/>
            <person name="Hung C."/>
            <person name="Brancato J."/>
            <person name="Kumari P."/>
            <person name="Orvis J."/>
            <person name="Tretina K."/>
            <person name="Chibucos M."/>
            <person name="Ott S."/>
            <person name="Sadzewicz L."/>
            <person name="Sengamalay N."/>
            <person name="Shetty A.C."/>
            <person name="Su Q."/>
            <person name="Tallon L."/>
            <person name="Fraser C.M."/>
            <person name="Frutos R."/>
            <person name="Molina D.M."/>
            <person name="Krause P.J."/>
            <person name="Ben Mamoun C."/>
        </authorList>
    </citation>
    <scope>NUCLEOTIDE SEQUENCE [LARGE SCALE GENOMIC DNA]</scope>
    <source>
        <strain evidence="9 10">RI</strain>
    </source>
</reference>
<protein>
    <recommendedName>
        <fullName evidence="7">Nicotinamide-nucleotide adenylyltransferase</fullName>
        <ecNumber evidence="7">2.7.7.1</ecNumber>
        <ecNumber evidence="7">2.7.7.18</ecNumber>
    </recommendedName>
</protein>
<keyword evidence="6 7" id="KW-0520">NAD</keyword>
<organism evidence="9 10">
    <name type="scientific">Babesia microti (strain RI)</name>
    <dbReference type="NCBI Taxonomy" id="1133968"/>
    <lineage>
        <taxon>Eukaryota</taxon>
        <taxon>Sar</taxon>
        <taxon>Alveolata</taxon>
        <taxon>Apicomplexa</taxon>
        <taxon>Aconoidasida</taxon>
        <taxon>Piroplasmida</taxon>
        <taxon>Babesiidae</taxon>
        <taxon>Babesia</taxon>
    </lineage>
</organism>
<evidence type="ECO:0000313" key="10">
    <source>
        <dbReference type="Proteomes" id="UP000002899"/>
    </source>
</evidence>